<evidence type="ECO:0000256" key="1">
    <source>
        <dbReference type="SAM" id="Phobius"/>
    </source>
</evidence>
<evidence type="ECO:0000259" key="2">
    <source>
        <dbReference type="Pfam" id="PF09648"/>
    </source>
</evidence>
<comment type="caution">
    <text evidence="3">The sequence shown here is derived from an EMBL/GenBank/DDBJ whole genome shotgun (WGS) entry which is preliminary data.</text>
</comment>
<keyword evidence="1" id="KW-0472">Membrane</keyword>
<evidence type="ECO:0000313" key="3">
    <source>
        <dbReference type="EMBL" id="MFB9757331.1"/>
    </source>
</evidence>
<dbReference type="InterPro" id="IPR018604">
    <property type="entry name" value="YycI-like"/>
</dbReference>
<dbReference type="Proteomes" id="UP001589609">
    <property type="component" value="Unassembled WGS sequence"/>
</dbReference>
<keyword evidence="1" id="KW-1133">Transmembrane helix</keyword>
<proteinExistence type="predicted"/>
<dbReference type="RefSeq" id="WP_342046988.1">
    <property type="nucleotide sequence ID" value="NZ_JBHMAF010000010.1"/>
</dbReference>
<dbReference type="EMBL" id="JBHMAF010000010">
    <property type="protein sequence ID" value="MFB9757331.1"/>
    <property type="molecule type" value="Genomic_DNA"/>
</dbReference>
<feature type="domain" description="Regulatory protein YycH-like" evidence="2">
    <location>
        <begin position="32"/>
        <end position="253"/>
    </location>
</feature>
<accession>A0ABV5WAC1</accession>
<feature type="transmembrane region" description="Helical" evidence="1">
    <location>
        <begin position="6"/>
        <end position="26"/>
    </location>
</feature>
<gene>
    <name evidence="3" type="ORF">ACFFMS_02060</name>
</gene>
<reference evidence="3 4" key="1">
    <citation type="submission" date="2024-09" db="EMBL/GenBank/DDBJ databases">
        <authorList>
            <person name="Sun Q."/>
            <person name="Mori K."/>
        </authorList>
    </citation>
    <scope>NUCLEOTIDE SEQUENCE [LARGE SCALE GENOMIC DNA]</scope>
    <source>
        <strain evidence="3 4">JCM 11201</strain>
    </source>
</reference>
<organism evidence="3 4">
    <name type="scientific">Ectobacillus funiculus</name>
    <dbReference type="NCBI Taxonomy" id="137993"/>
    <lineage>
        <taxon>Bacteria</taxon>
        <taxon>Bacillati</taxon>
        <taxon>Bacillota</taxon>
        <taxon>Bacilli</taxon>
        <taxon>Bacillales</taxon>
        <taxon>Bacillaceae</taxon>
        <taxon>Ectobacillus</taxon>
    </lineage>
</organism>
<sequence length="271" mass="31324">MDWNKIKTIFIITFLILDIFLFFQFIQKRNNSQLEIMVEENIEEQLAANKITHVDLPKEPAQAAYITGKSREFHEEETRSLKGQTVVLLDSKTIHSSLKDPIAIPKTDKGYFFEEFLRDSVLDGTKYKYWKLDEKEKKIYFFQQFKGKNIFHNQYAAIVADINEKNEIVSYTQTMLTDVKEMGGESKAQEIITATKALKTLYLKGEIESGSRVTKVELGYYTVVIPSSSGFQVIAPTWHFVLNGKDDYFVNAIEGQIIRMGKDNTQWSEVK</sequence>
<name>A0ABV5WAC1_9BACI</name>
<dbReference type="Gene3D" id="2.40.128.690">
    <property type="entry name" value="YycH protein, domain 3-like"/>
    <property type="match status" value="1"/>
</dbReference>
<protein>
    <submittedName>
        <fullName evidence="3">Two-component system regulatory protein YycI</fullName>
    </submittedName>
</protein>
<evidence type="ECO:0000313" key="4">
    <source>
        <dbReference type="Proteomes" id="UP001589609"/>
    </source>
</evidence>
<dbReference type="Pfam" id="PF09648">
    <property type="entry name" value="YycI"/>
    <property type="match status" value="1"/>
</dbReference>
<keyword evidence="1" id="KW-0812">Transmembrane</keyword>
<keyword evidence="4" id="KW-1185">Reference proteome</keyword>